<keyword evidence="2" id="KW-1185">Reference proteome</keyword>
<protein>
    <submittedName>
        <fullName evidence="1">Uncharacterized protein</fullName>
    </submittedName>
</protein>
<dbReference type="RefSeq" id="WP_146200056.1">
    <property type="nucleotide sequence ID" value="NZ_QGGW01000019.1"/>
</dbReference>
<proteinExistence type="predicted"/>
<evidence type="ECO:0000313" key="2">
    <source>
        <dbReference type="Proteomes" id="UP000245708"/>
    </source>
</evidence>
<name>A0A316G2G0_9RHOB</name>
<dbReference type="Proteomes" id="UP000245708">
    <property type="component" value="Unassembled WGS sequence"/>
</dbReference>
<accession>A0A316G2G0</accession>
<organism evidence="1 2">
    <name type="scientific">Roseicyclus mahoneyensis</name>
    <dbReference type="NCBI Taxonomy" id="164332"/>
    <lineage>
        <taxon>Bacteria</taxon>
        <taxon>Pseudomonadati</taxon>
        <taxon>Pseudomonadota</taxon>
        <taxon>Alphaproteobacteria</taxon>
        <taxon>Rhodobacterales</taxon>
        <taxon>Roseobacteraceae</taxon>
        <taxon>Roseicyclus</taxon>
    </lineage>
</organism>
<reference evidence="1 2" key="1">
    <citation type="submission" date="2018-05" db="EMBL/GenBank/DDBJ databases">
        <title>Genomic Encyclopedia of Type Strains, Phase IV (KMG-IV): sequencing the most valuable type-strain genomes for metagenomic binning, comparative biology and taxonomic classification.</title>
        <authorList>
            <person name="Goeker M."/>
        </authorList>
    </citation>
    <scope>NUCLEOTIDE SEQUENCE [LARGE SCALE GENOMIC DNA]</scope>
    <source>
        <strain evidence="1 2">DSM 16097</strain>
    </source>
</reference>
<dbReference type="EMBL" id="QGGW01000019">
    <property type="protein sequence ID" value="PWK55121.1"/>
    <property type="molecule type" value="Genomic_DNA"/>
</dbReference>
<gene>
    <name evidence="1" type="ORF">C7455_1196</name>
</gene>
<sequence length="2110" mass="216230">MAKKIENVAMFVVCEADELKFASYAVEGAVRVAPVYLDGECLEGVYSEVKTGSIDGMISGVTLSGERAEVPAGIEARNSVLKKWSEAAKKASKAQKAGMSSIMLLSLAACGGGGGSAVEVTTSTITQTGDVVRISNASSGAVISVADLTNGPDILSNVTVTATGSGTLTFDFAHVEDSVVLSANSTFSGFTTIAVQGGTVDFTALPTGALSGIRIIEINSGAILTFDQFTQLNSVTGGNSSELTVIVETVEQALIVHGSQKVNVNDLSITTDVPLADITVAQAASLVGTGVFDGEFTIKDTATAILNAGDAVIGAASDIVVTGTEFTQEQVDALGLIGATFADEFTVFGQIFVLTDSSDFLVGGDGNDIFIGRAGLDNDNPSASATGDDVLDGGAGYNTLRVSLYKSDDDPGLLPQTTNIQRLEVTTNYDDLWSVAGMDGLEVIALINTLPRTNTRSAEFEGFSALVDAELNNTNQELELRYSAGLASGDADETTLTLSAARGNDFYGFAGAQFRVDLQNGEAIETLNVVSTGPIDNVVRITGNASYETLNFSGGRDLLVEGFDNQNTVTTITTSGAAVDLTDAALDFSSLEVIDASNSTGGLSVFSSSSLLETIAGGAGDDDFELTDAVAVAEIHMGEGDNRLVIGNIDTAAGILGTTVTAGSGDDTIELGNNFSFAEGFLTVDAGAGDNTVRANAVGDVTVTTLDGDDTIGVTSSADVVINAGAGVNDIDVFALGDVDVTTLEDNDDINVQADGNVVINAGAGDNRVIAVSVDSNVDITTLDGDDVINAFAGEGGNDVARQITVDAGGGNNIVIAVSGDPDADILFDADVTVTTGSGNDSILAATSGGDVVVTSAGGDNYVAAATDATVTVTTGEGDDHVDVTWASLTAEGSAVALGDGTNTLGILDGTAEQLLDVIGFGEDDLAVTSDETWLNAFDAAELPVTGTVDRLELLNAFDLNGSVDLDVSGFEGDVSEIFFGDVDSSAGEDSQIDFTIQGMAADALIQSGDHFDLDASNGENAGRLTVEGATSITIEASVAHSSGEDAPTVVSDRAGTWTDGTFTVADGFNDNDGSVRFNLGVGNATLTSLNVAAGGQINVFLSDNDDTVAFNVGSINLYSDTSDAELSIGDNVGTTIDIGSVNIESAGDADMDIRSNAGSTITVGDVSLLSNSSDAEMNVDNGAVSDGSVTNISVGNVTVVAAGDADFEIDNNKAINGTTVNIVMGNVDVDAGSDADLEIDDNEAVNLSTMAIEVGNVELTTSGSDGDAIFDITDSLSSARSNLEIVVGNVTMSADGSDAEAVFQIDHNEADMNSQMDITVGNVVASAGDDAEFDIEDNDARNGSVVSINVGDVTLTSATEDAELEIDNNGATDNSIMDITVGNVVASAGDDADFDIDFNDARDESTVNIEVGSVTLISTLDEAEFKIGQNGASDGSEMNITVGAVSLSGSDADFRILGNDASDDSSVTINVAMAEGEMVNIAADGNVFFEISDNDANGSFGDISTLEINVSDVTITAGSDAVFTINTNNTNDADVFGSDSSATVTINVGEVTIGTSDDAIGGSAVFSVSDNSAFAQVGSFGSDADATVNITVGAVAMNAVSNVDFSIVDNDASAFGRAAEATVNITVDTIDIVSGSDVDFDIVNNSVFGEDSDVFVTTGNISIAAGNDVDFFVDGEDSTEVTLGETVTITAGLDVVGANNVSSLVDIFMNDVSGANVVTVTANSNGTGSGDIFGIFDDTTEMHTLNVSGTNAELYFFDTMGSDDDGNFTLDLSGMTGSFGAGGAEAYNPEGTFGFAGDIDDGTYVVNVGAVFAGAVFVRVGTGDLIYNAQSSSFGPNGSNDADWYYDGVNASSDWFGEEGWFSLGNGLDLEPVARIQTITPFDDTTSNDENNTISFTTVSGQTYGVREIDVISGSDVDFEVQWAKFDGTHFGPWNETYNSTIASEMGVSSVNWFGSGNIVIVGQADGSSFDQVIQATQIVDDSSPVDINLNLNITSGDRPDDGQGNDASEVFQFVGDDIGEVVIGGFNANAIRVDTNGIDYLDFSAYAGVNQLSDLVFFTDETSLALGDDGYFNDVIITSSAFDGSIRLVGLAEYDGWQAALNSSIIFD</sequence>
<dbReference type="OrthoDB" id="7315305at2"/>
<evidence type="ECO:0000313" key="1">
    <source>
        <dbReference type="EMBL" id="PWK55121.1"/>
    </source>
</evidence>
<comment type="caution">
    <text evidence="1">The sequence shown here is derived from an EMBL/GenBank/DDBJ whole genome shotgun (WGS) entry which is preliminary data.</text>
</comment>